<protein>
    <submittedName>
        <fullName evidence="1">Uncharacterized protein</fullName>
    </submittedName>
</protein>
<gene>
    <name evidence="1" type="ORF">A2782_00945</name>
</gene>
<sequence>MIMSLTETAFQTRRAIKFGLIFIVALITLNITWAVGYKIYRRVFPAPPPPPEVRFNKLPALVFDLKPALPTLTYTLQTPTGDLPNFPVQINVFFMPTPQSSFLNLDDANRVARSLNFSTPGTSLTEVIYRYTHPEVPETLDINIVNKTLSLSYNLAQDSSLLSLHPKSNEGTLAATRSFLNRASLLASDLDQGKQTFEYLKTAPDALQTVSSLSDANFIRVNLWRRNYDDLPIITPRIDRSNVWFLVSGSDSTPKQIIAGEYHYFAVNESQKSTYPIKTAKTAWDELQGGKGQIISAPASSNQVVVRRVYLGYYDSGKVQQFLEPVVVFDGDNGFRAIVPAVTDQWYGTQ</sequence>
<dbReference type="Proteomes" id="UP000177967">
    <property type="component" value="Unassembled WGS sequence"/>
</dbReference>
<dbReference type="EMBL" id="MHBW01000017">
    <property type="protein sequence ID" value="OGY09039.1"/>
    <property type="molecule type" value="Genomic_DNA"/>
</dbReference>
<dbReference type="STRING" id="1797513.A2782_00945"/>
<name>A0A1G1V0W3_9BACT</name>
<dbReference type="AlphaFoldDB" id="A0A1G1V0W3"/>
<comment type="caution">
    <text evidence="1">The sequence shown here is derived from an EMBL/GenBank/DDBJ whole genome shotgun (WGS) entry which is preliminary data.</text>
</comment>
<accession>A0A1G1V0W3</accession>
<evidence type="ECO:0000313" key="2">
    <source>
        <dbReference type="Proteomes" id="UP000177967"/>
    </source>
</evidence>
<organism evidence="1 2">
    <name type="scientific">Candidatus Blackburnbacteria bacterium RIFCSPHIGHO2_01_FULL_43_15b</name>
    <dbReference type="NCBI Taxonomy" id="1797513"/>
    <lineage>
        <taxon>Bacteria</taxon>
        <taxon>Candidatus Blackburniibacteriota</taxon>
    </lineage>
</organism>
<reference evidence="1 2" key="1">
    <citation type="journal article" date="2016" name="Nat. Commun.">
        <title>Thousands of microbial genomes shed light on interconnected biogeochemical processes in an aquifer system.</title>
        <authorList>
            <person name="Anantharaman K."/>
            <person name="Brown C.T."/>
            <person name="Hug L.A."/>
            <person name="Sharon I."/>
            <person name="Castelle C.J."/>
            <person name="Probst A.J."/>
            <person name="Thomas B.C."/>
            <person name="Singh A."/>
            <person name="Wilkins M.J."/>
            <person name="Karaoz U."/>
            <person name="Brodie E.L."/>
            <person name="Williams K.H."/>
            <person name="Hubbard S.S."/>
            <person name="Banfield J.F."/>
        </authorList>
    </citation>
    <scope>NUCLEOTIDE SEQUENCE [LARGE SCALE GENOMIC DNA]</scope>
</reference>
<proteinExistence type="predicted"/>
<evidence type="ECO:0000313" key="1">
    <source>
        <dbReference type="EMBL" id="OGY09039.1"/>
    </source>
</evidence>